<dbReference type="InterPro" id="IPR007260">
    <property type="entry name" value="NanE"/>
</dbReference>
<dbReference type="PANTHER" id="PTHR36204">
    <property type="entry name" value="N-ACETYLMANNOSAMINE-6-PHOSPHATE 2-EPIMERASE-RELATED"/>
    <property type="match status" value="1"/>
</dbReference>
<dbReference type="InterPro" id="IPR011060">
    <property type="entry name" value="RibuloseP-bd_barrel"/>
</dbReference>
<evidence type="ECO:0000256" key="3">
    <source>
        <dbReference type="ARBA" id="ARBA00005081"/>
    </source>
</evidence>
<dbReference type="EC" id="5.1.3.9" evidence="5"/>
<dbReference type="GO" id="GO:0005829">
    <property type="term" value="C:cytosol"/>
    <property type="evidence" value="ECO:0007669"/>
    <property type="project" value="TreeGrafter"/>
</dbReference>
<comment type="caution">
    <text evidence="8">The sequence shown here is derived from an EMBL/GenBank/DDBJ whole genome shotgun (WGS) entry which is preliminary data.</text>
</comment>
<evidence type="ECO:0000313" key="8">
    <source>
        <dbReference type="EMBL" id="NYI42871.1"/>
    </source>
</evidence>
<dbReference type="UniPathway" id="UPA00629">
    <property type="reaction ID" value="UER00682"/>
</dbReference>
<dbReference type="GO" id="GO:0006053">
    <property type="term" value="P:N-acetylmannosamine catabolic process"/>
    <property type="evidence" value="ECO:0007669"/>
    <property type="project" value="TreeGrafter"/>
</dbReference>
<proteinExistence type="inferred from homology"/>
<dbReference type="Proteomes" id="UP000547973">
    <property type="component" value="Unassembled WGS sequence"/>
</dbReference>
<evidence type="ECO:0000256" key="6">
    <source>
        <dbReference type="ARBA" id="ARBA00023235"/>
    </source>
</evidence>
<evidence type="ECO:0000313" key="9">
    <source>
        <dbReference type="Proteomes" id="UP000547973"/>
    </source>
</evidence>
<dbReference type="Pfam" id="PF04131">
    <property type="entry name" value="NanE"/>
    <property type="match status" value="1"/>
</dbReference>
<comment type="function">
    <text evidence="2">Converts N-acetylmannosamine-6-phosphate (ManNAc-6-P) to N-acetylglucosamine-6-phosphate (GlcNAc-6-P).</text>
</comment>
<comment type="pathway">
    <text evidence="3">Amino-sugar metabolism; N-acetylneuraminate degradation; D-fructose 6-phosphate from N-acetylneuraminate: step 3/5.</text>
</comment>
<comment type="similarity">
    <text evidence="4">Belongs to the NanE family.</text>
</comment>
<dbReference type="InterPro" id="IPR013785">
    <property type="entry name" value="Aldolase_TIM"/>
</dbReference>
<evidence type="ECO:0000256" key="2">
    <source>
        <dbReference type="ARBA" id="ARBA00002147"/>
    </source>
</evidence>
<evidence type="ECO:0000256" key="4">
    <source>
        <dbReference type="ARBA" id="ARBA00007439"/>
    </source>
</evidence>
<dbReference type="GO" id="GO:0019262">
    <property type="term" value="P:N-acetylneuraminate catabolic process"/>
    <property type="evidence" value="ECO:0007669"/>
    <property type="project" value="UniProtKB-UniPathway"/>
</dbReference>
<keyword evidence="7" id="KW-0119">Carbohydrate metabolism</keyword>
<keyword evidence="9" id="KW-1185">Reference proteome</keyword>
<dbReference type="GO" id="GO:0047465">
    <property type="term" value="F:N-acylglucosamine-6-phosphate 2-epimerase activity"/>
    <property type="evidence" value="ECO:0007669"/>
    <property type="project" value="UniProtKB-EC"/>
</dbReference>
<keyword evidence="6 8" id="KW-0413">Isomerase</keyword>
<gene>
    <name evidence="8" type="ORF">BKA03_003045</name>
</gene>
<comment type="catalytic activity">
    <reaction evidence="1">
        <text>an N-acyl-D-glucosamine 6-phosphate = an N-acyl-D-mannosamine 6-phosphate</text>
        <dbReference type="Rhea" id="RHEA:23932"/>
        <dbReference type="ChEBI" id="CHEBI:57599"/>
        <dbReference type="ChEBI" id="CHEBI:57666"/>
        <dbReference type="EC" id="5.1.3.9"/>
    </reaction>
</comment>
<organism evidence="8 9">
    <name type="scientific">Demequina lutea</name>
    <dbReference type="NCBI Taxonomy" id="431489"/>
    <lineage>
        <taxon>Bacteria</taxon>
        <taxon>Bacillati</taxon>
        <taxon>Actinomycetota</taxon>
        <taxon>Actinomycetes</taxon>
        <taxon>Micrococcales</taxon>
        <taxon>Demequinaceae</taxon>
        <taxon>Demequina</taxon>
    </lineage>
</organism>
<accession>A0A7Z0CIR2</accession>
<dbReference type="PANTHER" id="PTHR36204:SF1">
    <property type="entry name" value="N-ACETYLMANNOSAMINE-6-PHOSPHATE 2-EPIMERASE-RELATED"/>
    <property type="match status" value="1"/>
</dbReference>
<sequence>MAALAAAAERGGAAAVRVDGPEAVKACRRVTSLPIIGIYTDPTAHRSVAITPTLQHALALVEAGADIVALDASYHARSHDGQDLATLIGDLKQQTGVPVMADVAVLSDGLLAVTAGADMVGSSTTGYADGATSTFPDLRLVEQLTESLQVPIIAERGYATEDHVKSAFQAGAYAVVIGSAITDPVFITARFSELFRNVIPRT</sequence>
<protein>
    <recommendedName>
        <fullName evidence="5">N-acylglucosamine-6-phosphate 2-epimerase</fullName>
        <ecNumber evidence="5">5.1.3.9</ecNumber>
    </recommendedName>
</protein>
<dbReference type="Gene3D" id="3.20.20.70">
    <property type="entry name" value="Aldolase class I"/>
    <property type="match status" value="1"/>
</dbReference>
<evidence type="ECO:0000256" key="7">
    <source>
        <dbReference type="ARBA" id="ARBA00023277"/>
    </source>
</evidence>
<reference evidence="8 9" key="1">
    <citation type="submission" date="2020-07" db="EMBL/GenBank/DDBJ databases">
        <title>Sequencing the genomes of 1000 actinobacteria strains.</title>
        <authorList>
            <person name="Klenk H.-P."/>
        </authorList>
    </citation>
    <scope>NUCLEOTIDE SEQUENCE [LARGE SCALE GENOMIC DNA]</scope>
    <source>
        <strain evidence="8 9">DSM 19970</strain>
    </source>
</reference>
<dbReference type="EMBL" id="JACBZO010000002">
    <property type="protein sequence ID" value="NYI42871.1"/>
    <property type="molecule type" value="Genomic_DNA"/>
</dbReference>
<name>A0A7Z0CIR2_9MICO</name>
<dbReference type="AlphaFoldDB" id="A0A7Z0CIR2"/>
<dbReference type="SUPFAM" id="SSF51366">
    <property type="entry name" value="Ribulose-phoshate binding barrel"/>
    <property type="match status" value="1"/>
</dbReference>
<evidence type="ECO:0000256" key="1">
    <source>
        <dbReference type="ARBA" id="ARBA00000056"/>
    </source>
</evidence>
<evidence type="ECO:0000256" key="5">
    <source>
        <dbReference type="ARBA" id="ARBA00013180"/>
    </source>
</evidence>